<feature type="transmembrane region" description="Helical" evidence="6">
    <location>
        <begin position="145"/>
        <end position="164"/>
    </location>
</feature>
<dbReference type="Pfam" id="PF05078">
    <property type="entry name" value="DUF679"/>
    <property type="match status" value="1"/>
</dbReference>
<dbReference type="PANTHER" id="PTHR31621:SF66">
    <property type="entry name" value="PROTEIN DMP2"/>
    <property type="match status" value="1"/>
</dbReference>
<keyword evidence="3 6" id="KW-0812">Transmembrane</keyword>
<evidence type="ECO:0000313" key="8">
    <source>
        <dbReference type="Proteomes" id="UP001370490"/>
    </source>
</evidence>
<accession>A0AAN8UBI7</accession>
<keyword evidence="4 6" id="KW-1133">Transmembrane helix</keyword>
<comment type="subcellular location">
    <subcellularLocation>
        <location evidence="1">Membrane</location>
        <topology evidence="1">Multi-pass membrane protein</topology>
    </subcellularLocation>
</comment>
<evidence type="ECO:0000256" key="6">
    <source>
        <dbReference type="SAM" id="Phobius"/>
    </source>
</evidence>
<dbReference type="GO" id="GO:0016020">
    <property type="term" value="C:membrane"/>
    <property type="evidence" value="ECO:0007669"/>
    <property type="project" value="UniProtKB-SubCell"/>
</dbReference>
<comment type="similarity">
    <text evidence="2">Belongs to the plant DMP1 protein family.</text>
</comment>
<dbReference type="InterPro" id="IPR007770">
    <property type="entry name" value="DMP"/>
</dbReference>
<gene>
    <name evidence="7" type="ORF">RJ641_021159</name>
</gene>
<dbReference type="Proteomes" id="UP001370490">
    <property type="component" value="Unassembled WGS sequence"/>
</dbReference>
<evidence type="ECO:0000256" key="3">
    <source>
        <dbReference type="ARBA" id="ARBA00022692"/>
    </source>
</evidence>
<reference evidence="7 8" key="1">
    <citation type="submission" date="2023-12" db="EMBL/GenBank/DDBJ databases">
        <title>A high-quality genome assembly for Dillenia turbinata (Dilleniales).</title>
        <authorList>
            <person name="Chanderbali A."/>
        </authorList>
    </citation>
    <scope>NUCLEOTIDE SEQUENCE [LARGE SCALE GENOMIC DNA]</scope>
    <source>
        <strain evidence="7">LSX21</strain>
        <tissue evidence="7">Leaf</tissue>
    </source>
</reference>
<dbReference type="AlphaFoldDB" id="A0AAN8UBI7"/>
<evidence type="ECO:0000256" key="4">
    <source>
        <dbReference type="ARBA" id="ARBA00022989"/>
    </source>
</evidence>
<name>A0AAN8UBI7_9MAGN</name>
<evidence type="ECO:0000256" key="1">
    <source>
        <dbReference type="ARBA" id="ARBA00004141"/>
    </source>
</evidence>
<keyword evidence="5 6" id="KW-0472">Membrane</keyword>
<comment type="caution">
    <text evidence="7">The sequence shown here is derived from an EMBL/GenBank/DDBJ whole genome shotgun (WGS) entry which is preliminary data.</text>
</comment>
<evidence type="ECO:0000256" key="5">
    <source>
        <dbReference type="ARBA" id="ARBA00023136"/>
    </source>
</evidence>
<keyword evidence="8" id="KW-1185">Reference proteome</keyword>
<proteinExistence type="inferred from homology"/>
<protein>
    <submittedName>
        <fullName evidence="7">Protein DMP</fullName>
    </submittedName>
</protein>
<dbReference type="GO" id="GO:0005737">
    <property type="term" value="C:cytoplasm"/>
    <property type="evidence" value="ECO:0007669"/>
    <property type="project" value="UniProtKB-ARBA"/>
</dbReference>
<feature type="transmembrane region" description="Helical" evidence="6">
    <location>
        <begin position="21"/>
        <end position="37"/>
    </location>
</feature>
<feature type="transmembrane region" description="Helical" evidence="6">
    <location>
        <begin position="49"/>
        <end position="67"/>
    </location>
</feature>
<dbReference type="GO" id="GO:0010256">
    <property type="term" value="P:endomembrane system organization"/>
    <property type="evidence" value="ECO:0007669"/>
    <property type="project" value="TreeGrafter"/>
</dbReference>
<evidence type="ECO:0000256" key="2">
    <source>
        <dbReference type="ARBA" id="ARBA00008707"/>
    </source>
</evidence>
<feature type="transmembrane region" description="Helical" evidence="6">
    <location>
        <begin position="107"/>
        <end position="125"/>
    </location>
</feature>
<dbReference type="EMBL" id="JBAMMX010000026">
    <property type="protein sequence ID" value="KAK6913838.1"/>
    <property type="molecule type" value="Genomic_DNA"/>
</dbReference>
<evidence type="ECO:0000313" key="7">
    <source>
        <dbReference type="EMBL" id="KAK6913838.1"/>
    </source>
</evidence>
<organism evidence="7 8">
    <name type="scientific">Dillenia turbinata</name>
    <dbReference type="NCBI Taxonomy" id="194707"/>
    <lineage>
        <taxon>Eukaryota</taxon>
        <taxon>Viridiplantae</taxon>
        <taxon>Streptophyta</taxon>
        <taxon>Embryophyta</taxon>
        <taxon>Tracheophyta</taxon>
        <taxon>Spermatophyta</taxon>
        <taxon>Magnoliopsida</taxon>
        <taxon>eudicotyledons</taxon>
        <taxon>Gunneridae</taxon>
        <taxon>Pentapetalae</taxon>
        <taxon>Dilleniales</taxon>
        <taxon>Dilleniaceae</taxon>
        <taxon>Dillenia</taxon>
    </lineage>
</organism>
<dbReference type="PANTHER" id="PTHR31621">
    <property type="entry name" value="PROTEIN DMP3"/>
    <property type="match status" value="1"/>
</dbReference>
<sequence length="176" mass="19170">MAAKRSISEKSLAGVAKILKLLPTGTVFLFQFLGPVITNNGKCQTVNKYLTGFLLSVCGMSCFFSSYTDSYKGGDGKTHYGIVTFKGLRPSPKNETLIDLSQHKLRLGDFVHASFAVIVFAGVVVLDPDTIRCFYPSLAYDQKTLLKVLPPAVGSVSGVVFMLFSNKRHYIGYPAS</sequence>